<feature type="transmembrane region" description="Helical" evidence="4">
    <location>
        <begin position="29"/>
        <end position="47"/>
    </location>
</feature>
<dbReference type="Gene3D" id="3.40.50.1820">
    <property type="entry name" value="alpha/beta hydrolase"/>
    <property type="match status" value="1"/>
</dbReference>
<dbReference type="PANTHER" id="PTHR10272">
    <property type="entry name" value="PLATELET-ACTIVATING FACTOR ACETYLHYDROLASE"/>
    <property type="match status" value="1"/>
</dbReference>
<keyword evidence="4" id="KW-0472">Membrane</keyword>
<evidence type="ECO:0000313" key="6">
    <source>
        <dbReference type="Proteomes" id="UP000683246"/>
    </source>
</evidence>
<evidence type="ECO:0000256" key="2">
    <source>
        <dbReference type="ARBA" id="ARBA00022963"/>
    </source>
</evidence>
<dbReference type="PANTHER" id="PTHR10272:SF0">
    <property type="entry name" value="PLATELET-ACTIVATING FACTOR ACETYLHYDROLASE"/>
    <property type="match status" value="1"/>
</dbReference>
<keyword evidence="4" id="KW-1133">Transmembrane helix</keyword>
<evidence type="ECO:0000256" key="3">
    <source>
        <dbReference type="ARBA" id="ARBA00023098"/>
    </source>
</evidence>
<accession>A0A8J8MPD4</accession>
<dbReference type="EMBL" id="CP058649">
    <property type="protein sequence ID" value="QUI25179.1"/>
    <property type="molecule type" value="Genomic_DNA"/>
</dbReference>
<dbReference type="GO" id="GO:0016042">
    <property type="term" value="P:lipid catabolic process"/>
    <property type="evidence" value="ECO:0007669"/>
    <property type="project" value="UniProtKB-KW"/>
</dbReference>
<feature type="transmembrane region" description="Helical" evidence="4">
    <location>
        <begin position="53"/>
        <end position="71"/>
    </location>
</feature>
<proteinExistence type="predicted"/>
<keyword evidence="2" id="KW-0442">Lipid degradation</keyword>
<feature type="transmembrane region" description="Helical" evidence="4">
    <location>
        <begin position="83"/>
        <end position="106"/>
    </location>
</feature>
<dbReference type="AlphaFoldDB" id="A0A8J8MPD4"/>
<gene>
    <name evidence="5" type="ORF">HZI73_24050</name>
</gene>
<dbReference type="Proteomes" id="UP000683246">
    <property type="component" value="Chromosome"/>
</dbReference>
<reference evidence="5" key="1">
    <citation type="submission" date="2020-07" db="EMBL/GenBank/DDBJ databases">
        <title>Vallitalea pronyensis genome.</title>
        <authorList>
            <person name="Postec A."/>
        </authorList>
    </citation>
    <scope>NUCLEOTIDE SEQUENCE</scope>
    <source>
        <strain evidence="5">FatNI3</strain>
    </source>
</reference>
<dbReference type="Pfam" id="PF03403">
    <property type="entry name" value="PAF-AH_p_II"/>
    <property type="match status" value="1"/>
</dbReference>
<dbReference type="InterPro" id="IPR029058">
    <property type="entry name" value="AB_hydrolase_fold"/>
</dbReference>
<keyword evidence="3" id="KW-0443">Lipid metabolism</keyword>
<keyword evidence="4" id="KW-0812">Transmembrane</keyword>
<dbReference type="SUPFAM" id="SSF53474">
    <property type="entry name" value="alpha/beta-Hydrolases"/>
    <property type="match status" value="1"/>
</dbReference>
<name>A0A8J8MPD4_9FIRM</name>
<protein>
    <submittedName>
        <fullName evidence="5">Isoform II</fullName>
    </submittedName>
</protein>
<dbReference type="RefSeq" id="WP_212695878.1">
    <property type="nucleotide sequence ID" value="NZ_CP058649.1"/>
</dbReference>
<dbReference type="GO" id="GO:0003847">
    <property type="term" value="F:1-alkyl-2-acetylglycerophosphocholine esterase activity"/>
    <property type="evidence" value="ECO:0007669"/>
    <property type="project" value="TreeGrafter"/>
</dbReference>
<sequence length="478" mass="54834">MRLFEICTLIFIGLSLMNFFLAKKERVTWQLPSVTLLFCLLSVVIEGYRMQMLPAYIFAGVVMGMYFLPAAKKAFNKSKKLKYTWMVVMVVLLIVSLLPPLCIPVFTMPKPTGSYAIGTTLLHFIDTSRLETLTDEPSDYRELSVQVWYPAETVDGQKPVKYYPNKELAGTLQHIIPMPFGHNYLTLIDTHSYQDAPISRQEDKYPVILFSHGYTGNTRQNTIQMEELASHGYIVFSIGHTYEAVSVEFPHNQIIPLSKKHTDLFYGELSSFMDKEIIDKHGEAFGFRSLLDNGIISHERIDIWTNDTLFITNELEKLNRGDIKNMFQHKLDMDRLGIFGHSFGGATAGKTLVMDKRFKAGINMDGGQFGDIREHVISQPFMLMHTPFSSETLLVGYHPDQPMYNVRIVGTQHYSFTDISIHSPIYKWMGILGDTNGYHMQTIMNDCILSFFNKHLKGEHAPLLENHNPYEEVHIEYR</sequence>
<evidence type="ECO:0000256" key="1">
    <source>
        <dbReference type="ARBA" id="ARBA00022801"/>
    </source>
</evidence>
<evidence type="ECO:0000256" key="4">
    <source>
        <dbReference type="SAM" id="Phobius"/>
    </source>
</evidence>
<keyword evidence="6" id="KW-1185">Reference proteome</keyword>
<organism evidence="5 6">
    <name type="scientific">Vallitalea pronyensis</name>
    <dbReference type="NCBI Taxonomy" id="1348613"/>
    <lineage>
        <taxon>Bacteria</taxon>
        <taxon>Bacillati</taxon>
        <taxon>Bacillota</taxon>
        <taxon>Clostridia</taxon>
        <taxon>Lachnospirales</taxon>
        <taxon>Vallitaleaceae</taxon>
        <taxon>Vallitalea</taxon>
    </lineage>
</organism>
<evidence type="ECO:0000313" key="5">
    <source>
        <dbReference type="EMBL" id="QUI25179.1"/>
    </source>
</evidence>
<keyword evidence="1" id="KW-0378">Hydrolase</keyword>
<dbReference type="KEGG" id="vpy:HZI73_24050"/>
<feature type="transmembrane region" description="Helical" evidence="4">
    <location>
        <begin position="6"/>
        <end position="22"/>
    </location>
</feature>